<gene>
    <name evidence="2" type="ORF">Slati_4554300</name>
</gene>
<proteinExistence type="predicted"/>
<evidence type="ECO:0000256" key="1">
    <source>
        <dbReference type="SAM" id="MobiDB-lite"/>
    </source>
</evidence>
<evidence type="ECO:0000313" key="2">
    <source>
        <dbReference type="EMBL" id="KAL0386620.1"/>
    </source>
</evidence>
<comment type="caution">
    <text evidence="2">The sequence shown here is derived from an EMBL/GenBank/DDBJ whole genome shotgun (WGS) entry which is preliminary data.</text>
</comment>
<accession>A0AAW2S2B2</accession>
<feature type="region of interest" description="Disordered" evidence="1">
    <location>
        <begin position="1"/>
        <end position="38"/>
    </location>
</feature>
<name>A0AAW2S2B2_9LAMI</name>
<feature type="compositionally biased region" description="Polar residues" evidence="1">
    <location>
        <begin position="8"/>
        <end position="20"/>
    </location>
</feature>
<organism evidence="2">
    <name type="scientific">Sesamum latifolium</name>
    <dbReference type="NCBI Taxonomy" id="2727402"/>
    <lineage>
        <taxon>Eukaryota</taxon>
        <taxon>Viridiplantae</taxon>
        <taxon>Streptophyta</taxon>
        <taxon>Embryophyta</taxon>
        <taxon>Tracheophyta</taxon>
        <taxon>Spermatophyta</taxon>
        <taxon>Magnoliopsida</taxon>
        <taxon>eudicotyledons</taxon>
        <taxon>Gunneridae</taxon>
        <taxon>Pentapetalae</taxon>
        <taxon>asterids</taxon>
        <taxon>lamiids</taxon>
        <taxon>Lamiales</taxon>
        <taxon>Pedaliaceae</taxon>
        <taxon>Sesamum</taxon>
    </lineage>
</organism>
<sequence>MERRAQVKSLQQQVTELRSSQGKRGKTPVAKEKTSHPRSRFIIQIHVQGEKRLLPLSSGTHGMELPPPKREHEVGLYERPNYCLYHPFLVRKDAPPSRIDCRDTVGMQIDSK</sequence>
<protein>
    <submittedName>
        <fullName evidence="2">Uncharacterized protein</fullName>
    </submittedName>
</protein>
<dbReference type="AlphaFoldDB" id="A0AAW2S2B2"/>
<dbReference type="EMBL" id="JACGWN010000093">
    <property type="protein sequence ID" value="KAL0386620.1"/>
    <property type="molecule type" value="Genomic_DNA"/>
</dbReference>
<reference evidence="2" key="2">
    <citation type="journal article" date="2024" name="Plant">
        <title>Genomic evolution and insights into agronomic trait innovations of Sesamum species.</title>
        <authorList>
            <person name="Miao H."/>
            <person name="Wang L."/>
            <person name="Qu L."/>
            <person name="Liu H."/>
            <person name="Sun Y."/>
            <person name="Le M."/>
            <person name="Wang Q."/>
            <person name="Wei S."/>
            <person name="Zheng Y."/>
            <person name="Lin W."/>
            <person name="Duan Y."/>
            <person name="Cao H."/>
            <person name="Xiong S."/>
            <person name="Wang X."/>
            <person name="Wei L."/>
            <person name="Li C."/>
            <person name="Ma Q."/>
            <person name="Ju M."/>
            <person name="Zhao R."/>
            <person name="Li G."/>
            <person name="Mu C."/>
            <person name="Tian Q."/>
            <person name="Mei H."/>
            <person name="Zhang T."/>
            <person name="Gao T."/>
            <person name="Zhang H."/>
        </authorList>
    </citation>
    <scope>NUCLEOTIDE SEQUENCE</scope>
    <source>
        <strain evidence="2">KEN1</strain>
    </source>
</reference>
<reference evidence="2" key="1">
    <citation type="submission" date="2020-06" db="EMBL/GenBank/DDBJ databases">
        <authorList>
            <person name="Li T."/>
            <person name="Hu X."/>
            <person name="Zhang T."/>
            <person name="Song X."/>
            <person name="Zhang H."/>
            <person name="Dai N."/>
            <person name="Sheng W."/>
            <person name="Hou X."/>
            <person name="Wei L."/>
        </authorList>
    </citation>
    <scope>NUCLEOTIDE SEQUENCE</scope>
    <source>
        <strain evidence="2">KEN1</strain>
        <tissue evidence="2">Leaf</tissue>
    </source>
</reference>